<dbReference type="InterPro" id="IPR011856">
    <property type="entry name" value="tRNA_endonuc-like_dom_sf"/>
</dbReference>
<dbReference type="AlphaFoldDB" id="X1L7Y8"/>
<evidence type="ECO:0000313" key="1">
    <source>
        <dbReference type="EMBL" id="GAI15168.1"/>
    </source>
</evidence>
<comment type="caution">
    <text evidence="1">The sequence shown here is derived from an EMBL/GenBank/DDBJ whole genome shotgun (WGS) entry which is preliminary data.</text>
</comment>
<gene>
    <name evidence="1" type="ORF">S06H3_16160</name>
</gene>
<sequence length="73" mass="7976">MKQKYRAGANFERRLVKKFLADGASWSARTAGSHSAIDVSALFDKKFVGCQCQISLPFSQGKGQALIEALRGQ</sequence>
<reference evidence="1" key="1">
    <citation type="journal article" date="2014" name="Front. Microbiol.">
        <title>High frequency of phylogenetically diverse reductive dehalogenase-homologous genes in deep subseafloor sedimentary metagenomes.</title>
        <authorList>
            <person name="Kawai M."/>
            <person name="Futagami T."/>
            <person name="Toyoda A."/>
            <person name="Takaki Y."/>
            <person name="Nishi S."/>
            <person name="Hori S."/>
            <person name="Arai W."/>
            <person name="Tsubouchi T."/>
            <person name="Morono Y."/>
            <person name="Uchiyama I."/>
            <person name="Ito T."/>
            <person name="Fujiyama A."/>
            <person name="Inagaki F."/>
            <person name="Takami H."/>
        </authorList>
    </citation>
    <scope>NUCLEOTIDE SEQUENCE</scope>
    <source>
        <strain evidence="1">Expedition CK06-06</strain>
    </source>
</reference>
<dbReference type="EMBL" id="BARV01007983">
    <property type="protein sequence ID" value="GAI15168.1"/>
    <property type="molecule type" value="Genomic_DNA"/>
</dbReference>
<accession>X1L7Y8</accession>
<dbReference type="Gene3D" id="3.40.1350.10">
    <property type="match status" value="1"/>
</dbReference>
<proteinExistence type="predicted"/>
<protein>
    <submittedName>
        <fullName evidence="1">Uncharacterized protein</fullName>
    </submittedName>
</protein>
<dbReference type="GO" id="GO:0003676">
    <property type="term" value="F:nucleic acid binding"/>
    <property type="evidence" value="ECO:0007669"/>
    <property type="project" value="InterPro"/>
</dbReference>
<name>X1L7Y8_9ZZZZ</name>
<organism evidence="1">
    <name type="scientific">marine sediment metagenome</name>
    <dbReference type="NCBI Taxonomy" id="412755"/>
    <lineage>
        <taxon>unclassified sequences</taxon>
        <taxon>metagenomes</taxon>
        <taxon>ecological metagenomes</taxon>
    </lineage>
</organism>